<dbReference type="PATRIC" id="fig|1273541.4.peg.711"/>
<dbReference type="PANTHER" id="PTHR45753:SF6">
    <property type="entry name" value="ASPARTATE CARBAMOYLTRANSFERASE"/>
    <property type="match status" value="1"/>
</dbReference>
<feature type="binding site" evidence="7">
    <location>
        <position position="180"/>
    </location>
    <ligand>
        <name>L-aspartate</name>
        <dbReference type="ChEBI" id="CHEBI:29991"/>
    </ligand>
</feature>
<feature type="binding site" evidence="7">
    <location>
        <position position="119"/>
    </location>
    <ligand>
        <name>carbamoyl phosphate</name>
        <dbReference type="ChEBI" id="CHEBI:58228"/>
    </ligand>
</feature>
<dbReference type="Proteomes" id="UP000058613">
    <property type="component" value="Chromosome"/>
</dbReference>
<dbReference type="PRINTS" id="PR00101">
    <property type="entry name" value="ATCASE"/>
</dbReference>
<dbReference type="FunFam" id="3.40.50.1370:FF:000002">
    <property type="entry name" value="Aspartate carbamoyltransferase 2"/>
    <property type="match status" value="1"/>
</dbReference>
<feature type="binding site" evidence="7">
    <location>
        <position position="242"/>
    </location>
    <ligand>
        <name>L-aspartate</name>
        <dbReference type="ChEBI" id="CHEBI:29991"/>
    </ligand>
</feature>
<dbReference type="HAMAP" id="MF_00001">
    <property type="entry name" value="Asp_carb_tr"/>
    <property type="match status" value="1"/>
</dbReference>
<comment type="catalytic activity">
    <reaction evidence="6 7">
        <text>carbamoyl phosphate + L-aspartate = N-carbamoyl-L-aspartate + phosphate + H(+)</text>
        <dbReference type="Rhea" id="RHEA:20013"/>
        <dbReference type="ChEBI" id="CHEBI:15378"/>
        <dbReference type="ChEBI" id="CHEBI:29991"/>
        <dbReference type="ChEBI" id="CHEBI:32814"/>
        <dbReference type="ChEBI" id="CHEBI:43474"/>
        <dbReference type="ChEBI" id="CHEBI:58228"/>
        <dbReference type="EC" id="2.1.3.2"/>
    </reaction>
</comment>
<name>A0A0P0N358_9CREN</name>
<evidence type="ECO:0000259" key="8">
    <source>
        <dbReference type="Pfam" id="PF00185"/>
    </source>
</evidence>
<dbReference type="InterPro" id="IPR036901">
    <property type="entry name" value="Asp/Orn_carbamoylTrfase_sf"/>
</dbReference>
<evidence type="ECO:0000256" key="5">
    <source>
        <dbReference type="ARBA" id="ARBA00043884"/>
    </source>
</evidence>
<dbReference type="GO" id="GO:0016597">
    <property type="term" value="F:amino acid binding"/>
    <property type="evidence" value="ECO:0007669"/>
    <property type="project" value="InterPro"/>
</dbReference>
<dbReference type="EC" id="2.1.3.2" evidence="7"/>
<feature type="binding site" evidence="7">
    <location>
        <position position="147"/>
    </location>
    <ligand>
        <name>carbamoyl phosphate</name>
        <dbReference type="ChEBI" id="CHEBI:58228"/>
    </ligand>
</feature>
<evidence type="ECO:0000313" key="11">
    <source>
        <dbReference type="Proteomes" id="UP000058613"/>
    </source>
</evidence>
<reference evidence="10 11" key="1">
    <citation type="submission" date="2015-10" db="EMBL/GenBank/DDBJ databases">
        <title>Complete genome sequence of hyperthermophilic archaeon Pyrodictium delaneyi Su06.</title>
        <authorList>
            <person name="Jung J.-H."/>
            <person name="Lin J."/>
            <person name="Holden J.F."/>
            <person name="Park C.-S."/>
        </authorList>
    </citation>
    <scope>NUCLEOTIDE SEQUENCE [LARGE SCALE GENOMIC DNA]</scope>
    <source>
        <strain evidence="10 11">Su06</strain>
    </source>
</reference>
<comment type="function">
    <text evidence="5 7">Catalyzes the condensation of carbamoyl phosphate and aspartate to form carbamoyl aspartate and inorganic phosphate, the committed step in the de novo pyrimidine nucleotide biosynthesis pathway.</text>
</comment>
<feature type="domain" description="Aspartate/ornithine carbamoyltransferase carbamoyl-P binding" evidence="9">
    <location>
        <begin position="18"/>
        <end position="160"/>
    </location>
</feature>
<dbReference type="Pfam" id="PF00185">
    <property type="entry name" value="OTCace"/>
    <property type="match status" value="1"/>
</dbReference>
<dbReference type="GeneID" id="26098995"/>
<dbReference type="PRINTS" id="PR00100">
    <property type="entry name" value="AOTCASE"/>
</dbReference>
<dbReference type="GO" id="GO:0004070">
    <property type="term" value="F:aspartate carbamoyltransferase activity"/>
    <property type="evidence" value="ECO:0007669"/>
    <property type="project" value="UniProtKB-UniRule"/>
</dbReference>
<feature type="domain" description="Aspartate/ornithine carbamoyltransferase Asp/Orn-binding" evidence="8">
    <location>
        <begin position="168"/>
        <end position="317"/>
    </location>
</feature>
<dbReference type="InterPro" id="IPR006131">
    <property type="entry name" value="Asp_carbamoyltransf_Asp/Orn-bd"/>
</dbReference>
<dbReference type="PANTHER" id="PTHR45753">
    <property type="entry name" value="ORNITHINE CARBAMOYLTRANSFERASE, MITOCHONDRIAL"/>
    <property type="match status" value="1"/>
</dbReference>
<dbReference type="AlphaFoldDB" id="A0A0P0N358"/>
<feature type="binding site" evidence="7">
    <location>
        <position position="150"/>
    </location>
    <ligand>
        <name>carbamoyl phosphate</name>
        <dbReference type="ChEBI" id="CHEBI:58228"/>
    </ligand>
</feature>
<dbReference type="EMBL" id="CP013011">
    <property type="protein sequence ID" value="ALL00709.1"/>
    <property type="molecule type" value="Genomic_DNA"/>
</dbReference>
<evidence type="ECO:0000259" key="9">
    <source>
        <dbReference type="Pfam" id="PF02729"/>
    </source>
</evidence>
<dbReference type="InterPro" id="IPR006130">
    <property type="entry name" value="Asp/Orn_carbamoylTrfase"/>
</dbReference>
<dbReference type="NCBIfam" id="NF002032">
    <property type="entry name" value="PRK00856.1"/>
    <property type="match status" value="1"/>
</dbReference>
<dbReference type="PROSITE" id="PS00097">
    <property type="entry name" value="CARBAMOYLTRANSFERASE"/>
    <property type="match status" value="1"/>
</dbReference>
<gene>
    <name evidence="7" type="primary">pyrB</name>
    <name evidence="10" type="ORF">Pyrde_0659</name>
</gene>
<dbReference type="KEGG" id="pdl:Pyrde_0659"/>
<feature type="binding site" evidence="7">
    <location>
        <position position="283"/>
    </location>
    <ligand>
        <name>carbamoyl phosphate</name>
        <dbReference type="ChEBI" id="CHEBI:58228"/>
    </ligand>
</feature>
<dbReference type="UniPathway" id="UPA00070">
    <property type="reaction ID" value="UER00116"/>
</dbReference>
<evidence type="ECO:0000256" key="4">
    <source>
        <dbReference type="ARBA" id="ARBA00022975"/>
    </source>
</evidence>
<comment type="similarity">
    <text evidence="2 7">Belongs to the aspartate/ornithine carbamoyltransferase superfamily. ATCase family.</text>
</comment>
<evidence type="ECO:0000256" key="7">
    <source>
        <dbReference type="HAMAP-Rule" id="MF_00001"/>
    </source>
</evidence>
<dbReference type="Gene3D" id="3.40.50.1370">
    <property type="entry name" value="Aspartate/ornithine carbamoyltransferase"/>
    <property type="match status" value="2"/>
</dbReference>
<dbReference type="GO" id="GO:0044205">
    <property type="term" value="P:'de novo' UMP biosynthetic process"/>
    <property type="evidence" value="ECO:0007669"/>
    <property type="project" value="UniProtKB-UniRule"/>
</dbReference>
<dbReference type="STRING" id="1273541.Pyrde_0659"/>
<accession>A0A0P0N358</accession>
<comment type="pathway">
    <text evidence="1 7">Pyrimidine metabolism; UMP biosynthesis via de novo pathway; (S)-dihydroorotate from bicarbonate: step 2/3.</text>
</comment>
<keyword evidence="3 7" id="KW-0808">Transferase</keyword>
<evidence type="ECO:0000313" key="10">
    <source>
        <dbReference type="EMBL" id="ALL00709.1"/>
    </source>
</evidence>
<keyword evidence="4 7" id="KW-0665">Pyrimidine biosynthesis</keyword>
<dbReference type="RefSeq" id="WP_231656784.1">
    <property type="nucleotide sequence ID" value="NZ_CP013011.1"/>
</dbReference>
<feature type="binding site" evidence="7">
    <location>
        <position position="282"/>
    </location>
    <ligand>
        <name>carbamoyl phosphate</name>
        <dbReference type="ChEBI" id="CHEBI:58228"/>
    </ligand>
</feature>
<feature type="binding site" evidence="7">
    <location>
        <position position="70"/>
    </location>
    <ligand>
        <name>carbamoyl phosphate</name>
        <dbReference type="ChEBI" id="CHEBI:58228"/>
    </ligand>
</feature>
<organism evidence="10 11">
    <name type="scientific">Pyrodictium delaneyi</name>
    <dbReference type="NCBI Taxonomy" id="1273541"/>
    <lineage>
        <taxon>Archaea</taxon>
        <taxon>Thermoproteota</taxon>
        <taxon>Thermoprotei</taxon>
        <taxon>Desulfurococcales</taxon>
        <taxon>Pyrodictiaceae</taxon>
        <taxon>Pyrodictium</taxon>
    </lineage>
</organism>
<evidence type="ECO:0000256" key="6">
    <source>
        <dbReference type="ARBA" id="ARBA00048859"/>
    </source>
</evidence>
<comment type="subunit">
    <text evidence="7">Heterooligomer of catalytic and regulatory chains.</text>
</comment>
<sequence>MGENGAEIAMIQKGWLGRDVISILDFTRDDLETLFETAEQMKKMLTEGRVPRLLEGRIIALAFFEPSTRTRLSFETAAKRLGAETIGFAGEEATSLAKGENLADTIRMLDGYADAIVIRHRYEGSALYAAEVAEKPVINAGDGRQHHPTQAMLDLYTVKELFGTIDGLVYGVLGDLRFGRAASSFILALTLYRPRKLYLVSPPLLRARPEVKARLEEAGVAYEEVERLEDVLGELDVLYVTRIQRERFPDPREYEKVRGSYRVTRELLEKAAKPELRVLHPLPRVDEITANVDTTPYAAYFLQARNGVPVRMALLSLILGAEV</sequence>
<dbReference type="InterPro" id="IPR002082">
    <property type="entry name" value="Asp_carbamoyltransf"/>
</dbReference>
<dbReference type="GO" id="GO:0006207">
    <property type="term" value="P:'de novo' pyrimidine nucleobase biosynthetic process"/>
    <property type="evidence" value="ECO:0007669"/>
    <property type="project" value="InterPro"/>
</dbReference>
<dbReference type="NCBIfam" id="TIGR00670">
    <property type="entry name" value="asp_carb_tr"/>
    <property type="match status" value="1"/>
</dbReference>
<feature type="binding site" evidence="7">
    <location>
        <position position="69"/>
    </location>
    <ligand>
        <name>carbamoyl phosphate</name>
        <dbReference type="ChEBI" id="CHEBI:58228"/>
    </ligand>
</feature>
<evidence type="ECO:0000256" key="1">
    <source>
        <dbReference type="ARBA" id="ARBA00004852"/>
    </source>
</evidence>
<proteinExistence type="inferred from homology"/>
<dbReference type="SUPFAM" id="SSF53671">
    <property type="entry name" value="Aspartate/ornithine carbamoyltransferase"/>
    <property type="match status" value="1"/>
</dbReference>
<protein>
    <recommendedName>
        <fullName evidence="7">Aspartate carbamoyltransferase</fullName>
        <ecNumber evidence="7">2.1.3.2</ecNumber>
    </recommendedName>
    <alternativeName>
        <fullName evidence="7">Aspartate transcarbamylase</fullName>
        <shortName evidence="7">ATCase</shortName>
    </alternativeName>
</protein>
<dbReference type="GO" id="GO:0006520">
    <property type="term" value="P:amino acid metabolic process"/>
    <property type="evidence" value="ECO:0007669"/>
    <property type="project" value="InterPro"/>
</dbReference>
<dbReference type="Pfam" id="PF02729">
    <property type="entry name" value="OTCace_N"/>
    <property type="match status" value="1"/>
</dbReference>
<evidence type="ECO:0000256" key="2">
    <source>
        <dbReference type="ARBA" id="ARBA00008896"/>
    </source>
</evidence>
<evidence type="ECO:0000256" key="3">
    <source>
        <dbReference type="ARBA" id="ARBA00022679"/>
    </source>
</evidence>
<dbReference type="InterPro" id="IPR006132">
    <property type="entry name" value="Asp/Orn_carbamoyltranf_P-bd"/>
</dbReference>
<feature type="binding site" evidence="7">
    <location>
        <position position="98"/>
    </location>
    <ligand>
        <name>L-aspartate</name>
        <dbReference type="ChEBI" id="CHEBI:29991"/>
    </ligand>
</feature>